<dbReference type="InterPro" id="IPR050565">
    <property type="entry name" value="LYPA1-2/EST-like"/>
</dbReference>
<evidence type="ECO:0000256" key="3">
    <source>
        <dbReference type="ARBA" id="ARBA00014923"/>
    </source>
</evidence>
<proteinExistence type="inferred from homology"/>
<dbReference type="InterPro" id="IPR003140">
    <property type="entry name" value="PLipase/COase/thioEstase"/>
</dbReference>
<keyword evidence="6" id="KW-0443">Lipid metabolism</keyword>
<dbReference type="Pfam" id="PF02230">
    <property type="entry name" value="Abhydrolase_2"/>
    <property type="match status" value="1"/>
</dbReference>
<evidence type="ECO:0000313" key="11">
    <source>
        <dbReference type="EMBL" id="KAI9636797.1"/>
    </source>
</evidence>
<reference evidence="11" key="1">
    <citation type="journal article" date="2022" name="G3 (Bethesda)">
        <title>High quality genome of the basidiomycete yeast Dioszegia hungarica PDD-24b-2 isolated from cloud water.</title>
        <authorList>
            <person name="Jarrige D."/>
            <person name="Haridas S."/>
            <person name="Bleykasten-Grosshans C."/>
            <person name="Joly M."/>
            <person name="Nadalig T."/>
            <person name="Sancelme M."/>
            <person name="Vuilleumier S."/>
            <person name="Grigoriev I.V."/>
            <person name="Amato P."/>
            <person name="Bringel F."/>
        </authorList>
    </citation>
    <scope>NUCLEOTIDE SEQUENCE</scope>
    <source>
        <strain evidence="11">PDD-24b-2</strain>
    </source>
</reference>
<evidence type="ECO:0000256" key="9">
    <source>
        <dbReference type="ARBA" id="ARBA00047337"/>
    </source>
</evidence>
<dbReference type="SUPFAM" id="SSF53474">
    <property type="entry name" value="alpha/beta-Hydrolases"/>
    <property type="match status" value="1"/>
</dbReference>
<name>A0AA38H906_9TREE</name>
<evidence type="ECO:0000256" key="2">
    <source>
        <dbReference type="ARBA" id="ARBA00012423"/>
    </source>
</evidence>
<comment type="similarity">
    <text evidence="1">Belongs to the AB hydrolase superfamily. AB hydrolase 2 family.</text>
</comment>
<dbReference type="GeneID" id="77732658"/>
<dbReference type="EC" id="3.1.2.22" evidence="2"/>
<dbReference type="AlphaFoldDB" id="A0AA38H906"/>
<comment type="catalytic activity">
    <reaction evidence="9">
        <text>S-hexadecanoyl-L-cysteinyl-[protein] + H2O = L-cysteinyl-[protein] + hexadecanoate + H(+)</text>
        <dbReference type="Rhea" id="RHEA:19233"/>
        <dbReference type="Rhea" id="RHEA-COMP:10131"/>
        <dbReference type="Rhea" id="RHEA-COMP:11032"/>
        <dbReference type="ChEBI" id="CHEBI:7896"/>
        <dbReference type="ChEBI" id="CHEBI:15377"/>
        <dbReference type="ChEBI" id="CHEBI:15378"/>
        <dbReference type="ChEBI" id="CHEBI:29950"/>
        <dbReference type="ChEBI" id="CHEBI:74151"/>
        <dbReference type="EC" id="3.1.2.22"/>
    </reaction>
</comment>
<dbReference type="InterPro" id="IPR029058">
    <property type="entry name" value="AB_hydrolase_fold"/>
</dbReference>
<comment type="function">
    <text evidence="7">Hydrolyzes fatty acids from S-acylated cysteine residues in proteins with a strong preference for palmitoylated G-alpha proteins over other acyl substrates. Mediates the deacylation of G-alpha proteins such as GPA1 in vivo, but has weak or no activity toward palmitoylated Ras proteins. Has weak lysophospholipase activity in vitro; however such activity may not exist in vivo.</text>
</comment>
<dbReference type="PANTHER" id="PTHR10655">
    <property type="entry name" value="LYSOPHOSPHOLIPASE-RELATED"/>
    <property type="match status" value="1"/>
</dbReference>
<dbReference type="Gene3D" id="3.40.50.1820">
    <property type="entry name" value="alpha/beta hydrolase"/>
    <property type="match status" value="1"/>
</dbReference>
<dbReference type="RefSeq" id="XP_052946574.1">
    <property type="nucleotide sequence ID" value="XM_053093453.1"/>
</dbReference>
<keyword evidence="6" id="KW-0276">Fatty acid metabolism</keyword>
<keyword evidence="4" id="KW-0719">Serine esterase</keyword>
<dbReference type="GO" id="GO:0006631">
    <property type="term" value="P:fatty acid metabolic process"/>
    <property type="evidence" value="ECO:0007669"/>
    <property type="project" value="UniProtKB-KW"/>
</dbReference>
<dbReference type="GO" id="GO:0008474">
    <property type="term" value="F:palmitoyl-(protein) hydrolase activity"/>
    <property type="evidence" value="ECO:0007669"/>
    <property type="project" value="UniProtKB-EC"/>
</dbReference>
<keyword evidence="12" id="KW-1185">Reference proteome</keyword>
<evidence type="ECO:0000256" key="4">
    <source>
        <dbReference type="ARBA" id="ARBA00022487"/>
    </source>
</evidence>
<evidence type="ECO:0000256" key="1">
    <source>
        <dbReference type="ARBA" id="ARBA00006499"/>
    </source>
</evidence>
<dbReference type="EMBL" id="JAKWFO010000005">
    <property type="protein sequence ID" value="KAI9636797.1"/>
    <property type="molecule type" value="Genomic_DNA"/>
</dbReference>
<evidence type="ECO:0000256" key="6">
    <source>
        <dbReference type="ARBA" id="ARBA00022832"/>
    </source>
</evidence>
<evidence type="ECO:0000313" key="12">
    <source>
        <dbReference type="Proteomes" id="UP001164286"/>
    </source>
</evidence>
<protein>
    <recommendedName>
        <fullName evidence="3">Acyl-protein thioesterase 1</fullName>
        <ecNumber evidence="2">3.1.2.22</ecNumber>
    </recommendedName>
    <alternativeName>
        <fullName evidence="8">Palmitoyl-protein hydrolase</fullName>
    </alternativeName>
</protein>
<comment type="caution">
    <text evidence="11">The sequence shown here is derived from an EMBL/GenBank/DDBJ whole genome shotgun (WGS) entry which is preliminary data.</text>
</comment>
<accession>A0AA38H906</accession>
<evidence type="ECO:0000256" key="8">
    <source>
        <dbReference type="ARBA" id="ARBA00031195"/>
    </source>
</evidence>
<evidence type="ECO:0000256" key="5">
    <source>
        <dbReference type="ARBA" id="ARBA00022801"/>
    </source>
</evidence>
<evidence type="ECO:0000259" key="10">
    <source>
        <dbReference type="Pfam" id="PF02230"/>
    </source>
</evidence>
<dbReference type="PANTHER" id="PTHR10655:SF17">
    <property type="entry name" value="LYSOPHOSPHOLIPASE-LIKE PROTEIN 1"/>
    <property type="match status" value="1"/>
</dbReference>
<organism evidence="11 12">
    <name type="scientific">Dioszegia hungarica</name>
    <dbReference type="NCBI Taxonomy" id="4972"/>
    <lineage>
        <taxon>Eukaryota</taxon>
        <taxon>Fungi</taxon>
        <taxon>Dikarya</taxon>
        <taxon>Basidiomycota</taxon>
        <taxon>Agaricomycotina</taxon>
        <taxon>Tremellomycetes</taxon>
        <taxon>Tremellales</taxon>
        <taxon>Bulleribasidiaceae</taxon>
        <taxon>Dioszegia</taxon>
    </lineage>
</organism>
<dbReference type="GO" id="GO:0052689">
    <property type="term" value="F:carboxylic ester hydrolase activity"/>
    <property type="evidence" value="ECO:0007669"/>
    <property type="project" value="UniProtKB-KW"/>
</dbReference>
<evidence type="ECO:0000256" key="7">
    <source>
        <dbReference type="ARBA" id="ARBA00029392"/>
    </source>
</evidence>
<dbReference type="Proteomes" id="UP001164286">
    <property type="component" value="Unassembled WGS sequence"/>
</dbReference>
<dbReference type="GO" id="GO:0005737">
    <property type="term" value="C:cytoplasm"/>
    <property type="evidence" value="ECO:0007669"/>
    <property type="project" value="TreeGrafter"/>
</dbReference>
<gene>
    <name evidence="11" type="ORF">MKK02DRAFT_45504</name>
</gene>
<sequence length="237" mass="25521">MAATLKHLKVNPKEAHQSTVIFLHGLGDSGHGWLPVAKMLWSSFPNTKWILPHAPSMPVTLNGGMSMPAWFDLHNLSNLTDSSYDDERGLLASVAAVDQLVQAEVDAGIPEHKVIVGGFSQGGAVAALSGLTGGRALGGVVVLSSWVVLSHKIQEMTKAGAKDIPMFWGHGREDPVVQYQYGAKSVELLGKLGFPSVPKGRTFARPGLRFESYNGMGHSSSPEEIEDLKKWLMEALK</sequence>
<feature type="domain" description="Phospholipase/carboxylesterase/thioesterase" evidence="10">
    <location>
        <begin position="10"/>
        <end position="232"/>
    </location>
</feature>
<keyword evidence="5" id="KW-0378">Hydrolase</keyword>